<dbReference type="Proteomes" id="UP000193411">
    <property type="component" value="Unassembled WGS sequence"/>
</dbReference>
<dbReference type="EMBL" id="MCFL01000011">
    <property type="protein sequence ID" value="ORZ37799.1"/>
    <property type="molecule type" value="Genomic_DNA"/>
</dbReference>
<dbReference type="PANTHER" id="PTHR12841:SF6">
    <property type="entry name" value="PROTEIN UNC-50 HOMOLOG"/>
    <property type="match status" value="1"/>
</dbReference>
<evidence type="ECO:0000256" key="2">
    <source>
        <dbReference type="ARBA" id="ARBA00006293"/>
    </source>
</evidence>
<evidence type="ECO:0000256" key="6">
    <source>
        <dbReference type="SAM" id="Phobius"/>
    </source>
</evidence>
<organism evidence="7 8">
    <name type="scientific">Catenaria anguillulae PL171</name>
    <dbReference type="NCBI Taxonomy" id="765915"/>
    <lineage>
        <taxon>Eukaryota</taxon>
        <taxon>Fungi</taxon>
        <taxon>Fungi incertae sedis</taxon>
        <taxon>Blastocladiomycota</taxon>
        <taxon>Blastocladiomycetes</taxon>
        <taxon>Blastocladiales</taxon>
        <taxon>Catenariaceae</taxon>
        <taxon>Catenaria</taxon>
    </lineage>
</organism>
<dbReference type="InterPro" id="IPR007881">
    <property type="entry name" value="UNC-50"/>
</dbReference>
<accession>A0A1Y2HTE6</accession>
<proteinExistence type="inferred from homology"/>
<evidence type="ECO:0000256" key="3">
    <source>
        <dbReference type="ARBA" id="ARBA00022692"/>
    </source>
</evidence>
<comment type="caution">
    <text evidence="7">The sequence shown here is derived from an EMBL/GenBank/DDBJ whole genome shotgun (WGS) entry which is preliminary data.</text>
</comment>
<dbReference type="GO" id="GO:0000139">
    <property type="term" value="C:Golgi membrane"/>
    <property type="evidence" value="ECO:0007669"/>
    <property type="project" value="TreeGrafter"/>
</dbReference>
<gene>
    <name evidence="7" type="ORF">BCR44DRAFT_1429959</name>
</gene>
<name>A0A1Y2HTE6_9FUNG</name>
<dbReference type="AlphaFoldDB" id="A0A1Y2HTE6"/>
<evidence type="ECO:0000313" key="7">
    <source>
        <dbReference type="EMBL" id="ORZ37799.1"/>
    </source>
</evidence>
<comment type="similarity">
    <text evidence="2">Belongs to the unc-50 family.</text>
</comment>
<evidence type="ECO:0000256" key="1">
    <source>
        <dbReference type="ARBA" id="ARBA00004141"/>
    </source>
</evidence>
<feature type="transmembrane region" description="Helical" evidence="6">
    <location>
        <begin position="166"/>
        <end position="187"/>
    </location>
</feature>
<evidence type="ECO:0000313" key="8">
    <source>
        <dbReference type="Proteomes" id="UP000193411"/>
    </source>
</evidence>
<keyword evidence="3 6" id="KW-0812">Transmembrane</keyword>
<feature type="transmembrane region" description="Helical" evidence="6">
    <location>
        <begin position="199"/>
        <end position="218"/>
    </location>
</feature>
<evidence type="ECO:0000256" key="5">
    <source>
        <dbReference type="ARBA" id="ARBA00023136"/>
    </source>
</evidence>
<dbReference type="Pfam" id="PF05216">
    <property type="entry name" value="UNC-50"/>
    <property type="match status" value="1"/>
</dbReference>
<protein>
    <submittedName>
        <fullName evidence="7">Uncharacterized protein</fullName>
    </submittedName>
</protein>
<keyword evidence="8" id="KW-1185">Reference proteome</keyword>
<dbReference type="OrthoDB" id="10027013at2759"/>
<reference evidence="7 8" key="1">
    <citation type="submission" date="2016-07" db="EMBL/GenBank/DDBJ databases">
        <title>Pervasive Adenine N6-methylation of Active Genes in Fungi.</title>
        <authorList>
            <consortium name="DOE Joint Genome Institute"/>
            <person name="Mondo S.J."/>
            <person name="Dannebaum R.O."/>
            <person name="Kuo R.C."/>
            <person name="Labutti K."/>
            <person name="Haridas S."/>
            <person name="Kuo A."/>
            <person name="Salamov A."/>
            <person name="Ahrendt S.R."/>
            <person name="Lipzen A."/>
            <person name="Sullivan W."/>
            <person name="Andreopoulos W.B."/>
            <person name="Clum A."/>
            <person name="Lindquist E."/>
            <person name="Daum C."/>
            <person name="Ramamoorthy G.K."/>
            <person name="Gryganskyi A."/>
            <person name="Culley D."/>
            <person name="Magnuson J.K."/>
            <person name="James T.Y."/>
            <person name="O'Malley M.A."/>
            <person name="Stajich J.E."/>
            <person name="Spatafora J.W."/>
            <person name="Visel A."/>
            <person name="Grigoriev I.V."/>
        </authorList>
    </citation>
    <scope>NUCLEOTIDE SEQUENCE [LARGE SCALE GENOMIC DNA]</scope>
    <source>
        <strain evidence="7 8">PL171</strain>
    </source>
</reference>
<keyword evidence="5 6" id="KW-0472">Membrane</keyword>
<dbReference type="PANTHER" id="PTHR12841">
    <property type="entry name" value="PROTEIN UNC-50 HOMOLOG"/>
    <property type="match status" value="1"/>
</dbReference>
<sequence length="220" mass="24094">MTTATPASIASSSSSTTATTASSRTLWIGSNLSINFSPSRPIVRSYPASPTAASASSSASSMFPHYSSRARDGIHSLSPAAPRSGYNLRSAYSWSIPRHFDFELALSQLRRLLVNPKSVYQDIYFHKRPNQKSWHRDDPAFTLSLAGLFTFPRLLGLTLRMLLVDYLLVGFAVAAGITARVVGNAVYGLAWVSMFSLPFLMHPEYVLYLLAVLAIVWLTA</sequence>
<evidence type="ECO:0000256" key="4">
    <source>
        <dbReference type="ARBA" id="ARBA00022989"/>
    </source>
</evidence>
<keyword evidence="4 6" id="KW-1133">Transmembrane helix</keyword>
<comment type="subcellular location">
    <subcellularLocation>
        <location evidence="1">Membrane</location>
        <topology evidence="1">Multi-pass membrane protein</topology>
    </subcellularLocation>
</comment>